<reference evidence="1" key="1">
    <citation type="submission" date="2012-11" db="EMBL/GenBank/DDBJ databases">
        <authorList>
            <person name="Butler M."/>
            <person name="Stockwell P."/>
            <person name="Black M."/>
            <person name="Day R."/>
            <person name="Zhao Z."/>
            <person name="Huang L."/>
            <person name="Lamont I."/>
            <person name="Poulter R."/>
        </authorList>
    </citation>
    <scope>NUCLEOTIDE SEQUENCE</scope>
    <source>
        <strain evidence="1">ICMP18708</strain>
        <strain evidence="2">M7</strain>
    </source>
</reference>
<organism evidence="1">
    <name type="scientific">Pseudomonas syringae pv. actinidiae</name>
    <dbReference type="NCBI Taxonomy" id="103796"/>
    <lineage>
        <taxon>Bacteria</taxon>
        <taxon>Pseudomonadati</taxon>
        <taxon>Pseudomonadota</taxon>
        <taxon>Gammaproteobacteria</taxon>
        <taxon>Pseudomonadales</taxon>
        <taxon>Pseudomonadaceae</taxon>
        <taxon>Pseudomonas</taxon>
        <taxon>Pseudomonas syringae</taxon>
    </lineage>
</organism>
<dbReference type="AlphaFoldDB" id="M1J5L5"/>
<sequence>MLLVETTPIFVVLHQQAGNSELLNRWSKKNALLVDLLVK</sequence>
<evidence type="ECO:0000313" key="3">
    <source>
        <dbReference type="EMBL" id="GBH20291.1"/>
    </source>
</evidence>
<dbReference type="EMBL" id="KC148185">
    <property type="protein sequence ID" value="AGE82278.1"/>
    <property type="molecule type" value="Genomic_DNA"/>
</dbReference>
<reference evidence="3 4" key="3">
    <citation type="submission" date="2018-04" db="EMBL/GenBank/DDBJ databases">
        <title>Draft genome sequence of Pseudomonas syringae pv. actinidiae biovar 3 strains isolated from kiwifruit in Kagawa prefecture.</title>
        <authorList>
            <person name="Tabuchi M."/>
            <person name="Saito M."/>
            <person name="Fujiwara S."/>
            <person name="Sasa N."/>
            <person name="Akimitsu K."/>
            <person name="Gomi K."/>
            <person name="Konishi-Sugita S."/>
            <person name="Hamano K."/>
            <person name="Kataoka I."/>
        </authorList>
    </citation>
    <scope>NUCLEOTIDE SEQUENCE [LARGE SCALE GENOMIC DNA]</scope>
    <source>
        <strain evidence="3 4">MAFF212211</strain>
    </source>
</reference>
<dbReference type="Proteomes" id="UP000248291">
    <property type="component" value="Unassembled WGS sequence"/>
</dbReference>
<evidence type="ECO:0000313" key="4">
    <source>
        <dbReference type="Proteomes" id="UP000248291"/>
    </source>
</evidence>
<evidence type="ECO:0000313" key="1">
    <source>
        <dbReference type="EMBL" id="AGE82159.1"/>
    </source>
</evidence>
<reference evidence="1" key="2">
    <citation type="journal article" date="2013" name="PLoS ONE">
        <title>Pseudomonas syringae pv. actinidiae from Recent Outbreaks of Kiwifruit Bacterial Canker Belong to Different Clones that Originated in China.</title>
        <authorList>
            <person name="Butler M.I."/>
            <person name="Stockwell P.A."/>
            <person name="Black M.A."/>
            <person name="Day R.C."/>
            <person name="Lamont I.L."/>
            <person name="Poulter R.T.M."/>
        </authorList>
    </citation>
    <scope>NUCLEOTIDE SEQUENCE</scope>
    <source>
        <strain evidence="1">ICMP18708</strain>
        <strain evidence="2">M7</strain>
    </source>
</reference>
<name>M1J5L5_PSESF</name>
<dbReference type="EMBL" id="KC148184">
    <property type="protein sequence ID" value="AGE82159.1"/>
    <property type="molecule type" value="Genomic_DNA"/>
</dbReference>
<dbReference type="EMBL" id="BGKA01000257">
    <property type="protein sequence ID" value="GBH20291.1"/>
    <property type="molecule type" value="Genomic_DNA"/>
</dbReference>
<protein>
    <submittedName>
        <fullName evidence="1">Uncharacterized protein</fullName>
    </submittedName>
</protein>
<gene>
    <name evidence="3" type="ORF">KPSA3_06317</name>
</gene>
<proteinExistence type="predicted"/>
<accession>M1J5L5</accession>
<evidence type="ECO:0000313" key="2">
    <source>
        <dbReference type="EMBL" id="AGE82278.1"/>
    </source>
</evidence>